<dbReference type="Proteomes" id="UP001519504">
    <property type="component" value="Unassembled WGS sequence"/>
</dbReference>
<protein>
    <submittedName>
        <fullName evidence="2">DUF1275 domain-containing protein</fullName>
    </submittedName>
</protein>
<feature type="transmembrane region" description="Helical" evidence="1">
    <location>
        <begin position="12"/>
        <end position="30"/>
    </location>
</feature>
<proteinExistence type="predicted"/>
<dbReference type="PANTHER" id="PTHR37314:SF4">
    <property type="entry name" value="UPF0700 TRANSMEMBRANE PROTEIN YOAK"/>
    <property type="match status" value="1"/>
</dbReference>
<dbReference type="Pfam" id="PF06912">
    <property type="entry name" value="DUF1275"/>
    <property type="match status" value="1"/>
</dbReference>
<keyword evidence="3" id="KW-1185">Reference proteome</keyword>
<accession>A0ABS5R2Y1</accession>
<keyword evidence="1" id="KW-0812">Transmembrane</keyword>
<evidence type="ECO:0000256" key="1">
    <source>
        <dbReference type="SAM" id="Phobius"/>
    </source>
</evidence>
<reference evidence="2 3" key="1">
    <citation type="submission" date="2020-02" db="EMBL/GenBank/DDBJ databases">
        <title>Fructobacillus sp. isolated from paper mulberry of Taiwan.</title>
        <authorList>
            <person name="Lin S.-T."/>
        </authorList>
    </citation>
    <scope>NUCLEOTIDE SEQUENCE [LARGE SCALE GENOMIC DNA]</scope>
    <source>
        <strain evidence="2 3">M2-14</strain>
    </source>
</reference>
<gene>
    <name evidence="2" type="ORF">G6R29_02550</name>
</gene>
<dbReference type="InterPro" id="IPR010699">
    <property type="entry name" value="DUF1275"/>
</dbReference>
<evidence type="ECO:0000313" key="2">
    <source>
        <dbReference type="EMBL" id="MBS9338517.1"/>
    </source>
</evidence>
<keyword evidence="1" id="KW-0472">Membrane</keyword>
<organism evidence="2 3">
    <name type="scientific">Fructobacillus broussonetiae</name>
    <dbReference type="NCBI Taxonomy" id="2713173"/>
    <lineage>
        <taxon>Bacteria</taxon>
        <taxon>Bacillati</taxon>
        <taxon>Bacillota</taxon>
        <taxon>Bacilli</taxon>
        <taxon>Lactobacillales</taxon>
        <taxon>Lactobacillaceae</taxon>
        <taxon>Fructobacillus</taxon>
    </lineage>
</organism>
<comment type="caution">
    <text evidence="2">The sequence shown here is derived from an EMBL/GenBank/DDBJ whole genome shotgun (WGS) entry which is preliminary data.</text>
</comment>
<sequence length="221" mass="24595">MTEHHYPAHERVLFMSLLTMTAGSLDAYSYHVHGQVFAGLQTGNIVLLGINVSQFDWADVGQYAFSLLAFAVGTIIVKMFQHLREIKGFSMDKERQYVLLYMTMLLTLSAFFGHSVPNIVGTAILSCAAATALQEFRVLEGSPFMPLLMTGNLRALCETAYEGLFKKDTEMAHRSKDVATAVMAFFFGAFFVSLLIPMVGVYAILFSAVLTLTMSYMVHWD</sequence>
<dbReference type="PANTHER" id="PTHR37314">
    <property type="entry name" value="SLR0142 PROTEIN"/>
    <property type="match status" value="1"/>
</dbReference>
<dbReference type="EMBL" id="JAAMFK010000003">
    <property type="protein sequence ID" value="MBS9338517.1"/>
    <property type="molecule type" value="Genomic_DNA"/>
</dbReference>
<feature type="transmembrane region" description="Helical" evidence="1">
    <location>
        <begin position="178"/>
        <end position="196"/>
    </location>
</feature>
<keyword evidence="1" id="KW-1133">Transmembrane helix</keyword>
<name>A0ABS5R2Y1_9LACO</name>
<feature type="transmembrane region" description="Helical" evidence="1">
    <location>
        <begin position="60"/>
        <end position="77"/>
    </location>
</feature>
<evidence type="ECO:0000313" key="3">
    <source>
        <dbReference type="Proteomes" id="UP001519504"/>
    </source>
</evidence>
<dbReference type="RefSeq" id="WP_213808803.1">
    <property type="nucleotide sequence ID" value="NZ_JAAMFK010000003.1"/>
</dbReference>
<feature type="transmembrane region" description="Helical" evidence="1">
    <location>
        <begin position="97"/>
        <end position="113"/>
    </location>
</feature>